<evidence type="ECO:0000256" key="2">
    <source>
        <dbReference type="SAM" id="MobiDB-lite"/>
    </source>
</evidence>
<feature type="region of interest" description="Disordered" evidence="2">
    <location>
        <begin position="309"/>
        <end position="335"/>
    </location>
</feature>
<dbReference type="AlphaFoldDB" id="A0A8S4EJK1"/>
<keyword evidence="1" id="KW-0175">Coiled coil</keyword>
<dbReference type="EMBL" id="CAJHNJ030000018">
    <property type="protein sequence ID" value="CAG9116156.1"/>
    <property type="molecule type" value="Genomic_DNA"/>
</dbReference>
<gene>
    <name evidence="3" type="ORF">PLXY2_LOCUS5888</name>
</gene>
<evidence type="ECO:0000256" key="1">
    <source>
        <dbReference type="SAM" id="Coils"/>
    </source>
</evidence>
<organism evidence="3 4">
    <name type="scientific">Plutella xylostella</name>
    <name type="common">Diamondback moth</name>
    <name type="synonym">Plutella maculipennis</name>
    <dbReference type="NCBI Taxonomy" id="51655"/>
    <lineage>
        <taxon>Eukaryota</taxon>
        <taxon>Metazoa</taxon>
        <taxon>Ecdysozoa</taxon>
        <taxon>Arthropoda</taxon>
        <taxon>Hexapoda</taxon>
        <taxon>Insecta</taxon>
        <taxon>Pterygota</taxon>
        <taxon>Neoptera</taxon>
        <taxon>Endopterygota</taxon>
        <taxon>Lepidoptera</taxon>
        <taxon>Glossata</taxon>
        <taxon>Ditrysia</taxon>
        <taxon>Yponomeutoidea</taxon>
        <taxon>Plutellidae</taxon>
        <taxon>Plutella</taxon>
    </lineage>
</organism>
<name>A0A8S4EJK1_PLUXY</name>
<comment type="caution">
    <text evidence="3">The sequence shown here is derived from an EMBL/GenBank/DDBJ whole genome shotgun (WGS) entry which is preliminary data.</text>
</comment>
<reference evidence="3" key="1">
    <citation type="submission" date="2020-11" db="EMBL/GenBank/DDBJ databases">
        <authorList>
            <person name="Whiteford S."/>
        </authorList>
    </citation>
    <scope>NUCLEOTIDE SEQUENCE</scope>
</reference>
<accession>A0A8S4EJK1</accession>
<keyword evidence="4" id="KW-1185">Reference proteome</keyword>
<evidence type="ECO:0000313" key="3">
    <source>
        <dbReference type="EMBL" id="CAG9116156.1"/>
    </source>
</evidence>
<protein>
    <submittedName>
        <fullName evidence="3">(diamondback moth) hypothetical protein</fullName>
    </submittedName>
</protein>
<dbReference type="Proteomes" id="UP000653454">
    <property type="component" value="Unassembled WGS sequence"/>
</dbReference>
<proteinExistence type="predicted"/>
<feature type="coiled-coil region" evidence="1">
    <location>
        <begin position="357"/>
        <end position="392"/>
    </location>
</feature>
<sequence>MANQWCNKQSILNDLVEITQGKVPVDLSRCITAGKPQAYSVKEETEEEYFQYCSGDVNFSRPDLASISEMLSLVQQVEDDPPEFEDNTGKYVTITKLKTADAISEEDKTRDEEIERLTLALKTKINTAPKTAKGRGERNVALASLLKVQAGVIPASFKKDVKAGVLLDHSTRNRINNKDRAPIVNGVTNSIKAKAKVLELKARIGEFDASNKNKVTEPNVTVTDTAVEAKTEIEQINTAKDNKVKLLKPEDFMPTSVSNNSNVESIGDKNTTSASKMETESVEKVNNCISRNVRKGPVLSATSMFKRKAPKTPSYIPTVDTQTSPKPKSTLNSTSYVPTPLATEYYNKFKEMADVKKAMKEDIWAQAERKMKEIEEKNKMAAEVKMADAEETKVEENNIEASSSDDKEIPQYIYLPQHRHLLADECVVCRVLCKNDDNTSLPANPSSTDDDDDDAEIIVLSD</sequence>
<feature type="compositionally biased region" description="Polar residues" evidence="2">
    <location>
        <begin position="319"/>
        <end position="335"/>
    </location>
</feature>
<feature type="region of interest" description="Disordered" evidence="2">
    <location>
        <begin position="252"/>
        <end position="283"/>
    </location>
</feature>
<feature type="region of interest" description="Disordered" evidence="2">
    <location>
        <begin position="438"/>
        <end position="462"/>
    </location>
</feature>
<evidence type="ECO:0000313" key="4">
    <source>
        <dbReference type="Proteomes" id="UP000653454"/>
    </source>
</evidence>
<feature type="compositionally biased region" description="Polar residues" evidence="2">
    <location>
        <begin position="438"/>
        <end position="447"/>
    </location>
</feature>
<feature type="compositionally biased region" description="Polar residues" evidence="2">
    <location>
        <begin position="255"/>
        <end position="276"/>
    </location>
</feature>